<keyword evidence="2" id="KW-0812">Transmembrane</keyword>
<proteinExistence type="predicted"/>
<organism evidence="4 5">
    <name type="scientific">Gordonia humi</name>
    <dbReference type="NCBI Taxonomy" id="686429"/>
    <lineage>
        <taxon>Bacteria</taxon>
        <taxon>Bacillati</taxon>
        <taxon>Actinomycetota</taxon>
        <taxon>Actinomycetes</taxon>
        <taxon>Mycobacteriales</taxon>
        <taxon>Gordoniaceae</taxon>
        <taxon>Gordonia</taxon>
    </lineage>
</organism>
<feature type="transmembrane region" description="Helical" evidence="2">
    <location>
        <begin position="249"/>
        <end position="269"/>
    </location>
</feature>
<keyword evidence="2" id="KW-1133">Transmembrane helix</keyword>
<dbReference type="EMBL" id="JACIFP010000001">
    <property type="protein sequence ID" value="MBB4134387.1"/>
    <property type="molecule type" value="Genomic_DNA"/>
</dbReference>
<feature type="region of interest" description="Disordered" evidence="1">
    <location>
        <begin position="36"/>
        <end position="90"/>
    </location>
</feature>
<evidence type="ECO:0000313" key="4">
    <source>
        <dbReference type="EMBL" id="MBB4134387.1"/>
    </source>
</evidence>
<evidence type="ECO:0000256" key="1">
    <source>
        <dbReference type="SAM" id="MobiDB-lite"/>
    </source>
</evidence>
<comment type="caution">
    <text evidence="4">The sequence shown here is derived from an EMBL/GenBank/DDBJ whole genome shotgun (WGS) entry which is preliminary data.</text>
</comment>
<feature type="transmembrane region" description="Helical" evidence="2">
    <location>
        <begin position="160"/>
        <end position="188"/>
    </location>
</feature>
<evidence type="ECO:0000313" key="5">
    <source>
        <dbReference type="Proteomes" id="UP000551501"/>
    </source>
</evidence>
<feature type="transmembrane region" description="Helical" evidence="2">
    <location>
        <begin position="208"/>
        <end position="228"/>
    </location>
</feature>
<dbReference type="Pfam" id="PF14219">
    <property type="entry name" value="DUF4328"/>
    <property type="match status" value="1"/>
</dbReference>
<name>A0A840F486_9ACTN</name>
<feature type="transmembrane region" description="Helical" evidence="2">
    <location>
        <begin position="281"/>
        <end position="300"/>
    </location>
</feature>
<dbReference type="AlphaFoldDB" id="A0A840F486"/>
<dbReference type="InterPro" id="IPR025565">
    <property type="entry name" value="DUF4328"/>
</dbReference>
<dbReference type="Proteomes" id="UP000551501">
    <property type="component" value="Unassembled WGS sequence"/>
</dbReference>
<feature type="domain" description="DUF4328" evidence="3">
    <location>
        <begin position="161"/>
        <end position="303"/>
    </location>
</feature>
<protein>
    <recommendedName>
        <fullName evidence="3">DUF4328 domain-containing protein</fullName>
    </recommendedName>
</protein>
<keyword evidence="2" id="KW-0472">Membrane</keyword>
<evidence type="ECO:0000259" key="3">
    <source>
        <dbReference type="Pfam" id="PF14219"/>
    </source>
</evidence>
<reference evidence="4 5" key="1">
    <citation type="submission" date="2020-08" db="EMBL/GenBank/DDBJ databases">
        <title>Sequencing the genomes of 1000 actinobacteria strains.</title>
        <authorList>
            <person name="Klenk H.-P."/>
        </authorList>
    </citation>
    <scope>NUCLEOTIDE SEQUENCE [LARGE SCALE GENOMIC DNA]</scope>
    <source>
        <strain evidence="4 5">DSM 45298</strain>
    </source>
</reference>
<accession>A0A840F486</accession>
<feature type="transmembrane region" description="Helical" evidence="2">
    <location>
        <begin position="127"/>
        <end position="148"/>
    </location>
</feature>
<gene>
    <name evidence="4" type="ORF">BKA16_000939</name>
</gene>
<sequence>MNLDVCPACRIQAPHREGRTVCPRCGGRLVQTDARGAVAASRGHQQPPMPRPQQQRRPMPRPALRWTAHRPAEAVPAPRPPRGRAPGPTPSYATIPGWGLIDAPRAAEVDADPVPEATQAFTGALRIAGLSLAAAAVVHAVRYIVAVVNRTRPIPAWIDWLTGVAVFVFGLMALVAVVMTLIAFGRWVRRLRVRQYAHAGFVDPRKALWVYVLSIVPLVNVVGAPWLLHESAAIGGPDPRSLRVRMRLAGAWAIVNAVAVVAVAYRIAAWTTDSLQVDADGLALVVLTFAVSAVFARWSIRRFEVLSGVDADEETAPVRRLVAV</sequence>
<evidence type="ECO:0000256" key="2">
    <source>
        <dbReference type="SAM" id="Phobius"/>
    </source>
</evidence>
<keyword evidence="5" id="KW-1185">Reference proteome</keyword>
<dbReference type="RefSeq" id="WP_183369569.1">
    <property type="nucleotide sequence ID" value="NZ_BAABHL010000128.1"/>
</dbReference>